<evidence type="ECO:0000313" key="1">
    <source>
        <dbReference type="EMBL" id="KAI8543619.1"/>
    </source>
</evidence>
<organism evidence="1 2">
    <name type="scientific">Rhododendron molle</name>
    <name type="common">Chinese azalea</name>
    <name type="synonym">Azalea mollis</name>
    <dbReference type="NCBI Taxonomy" id="49168"/>
    <lineage>
        <taxon>Eukaryota</taxon>
        <taxon>Viridiplantae</taxon>
        <taxon>Streptophyta</taxon>
        <taxon>Embryophyta</taxon>
        <taxon>Tracheophyta</taxon>
        <taxon>Spermatophyta</taxon>
        <taxon>Magnoliopsida</taxon>
        <taxon>eudicotyledons</taxon>
        <taxon>Gunneridae</taxon>
        <taxon>Pentapetalae</taxon>
        <taxon>asterids</taxon>
        <taxon>Ericales</taxon>
        <taxon>Ericaceae</taxon>
        <taxon>Ericoideae</taxon>
        <taxon>Rhodoreae</taxon>
        <taxon>Rhododendron</taxon>
    </lineage>
</organism>
<dbReference type="EMBL" id="CM046395">
    <property type="protein sequence ID" value="KAI8543619.1"/>
    <property type="molecule type" value="Genomic_DNA"/>
</dbReference>
<sequence length="110" mass="11845">MTKTTGSIIETTDSITKTIESVISIHLHNSFIPDVEPFIEGSNHLHLHSPSHSSCLFVVLSSAVAPYVHPVQATPTTPPASATPSIPSTGSTRRRRATHLMDLKGIFEFG</sequence>
<reference evidence="1" key="1">
    <citation type="submission" date="2022-02" db="EMBL/GenBank/DDBJ databases">
        <title>Plant Genome Project.</title>
        <authorList>
            <person name="Zhang R.-G."/>
        </authorList>
    </citation>
    <scope>NUCLEOTIDE SEQUENCE</scope>
    <source>
        <strain evidence="1">AT1</strain>
    </source>
</reference>
<keyword evidence="2" id="KW-1185">Reference proteome</keyword>
<dbReference type="Proteomes" id="UP001062846">
    <property type="component" value="Chromosome 8"/>
</dbReference>
<name>A0ACC0MSK5_RHOML</name>
<proteinExistence type="predicted"/>
<evidence type="ECO:0000313" key="2">
    <source>
        <dbReference type="Proteomes" id="UP001062846"/>
    </source>
</evidence>
<gene>
    <name evidence="1" type="ORF">RHMOL_Rhmol08G0232300</name>
</gene>
<comment type="caution">
    <text evidence="1">The sequence shown here is derived from an EMBL/GenBank/DDBJ whole genome shotgun (WGS) entry which is preliminary data.</text>
</comment>
<accession>A0ACC0MSK5</accession>
<protein>
    <submittedName>
        <fullName evidence="1">Uncharacterized protein</fullName>
    </submittedName>
</protein>